<dbReference type="Gene3D" id="3.40.190.10">
    <property type="entry name" value="Periplasmic binding protein-like II"/>
    <property type="match status" value="1"/>
</dbReference>
<dbReference type="PANTHER" id="PTHR35841">
    <property type="entry name" value="PHOSPHONATES-BINDING PERIPLASMIC PROTEIN"/>
    <property type="match status" value="1"/>
</dbReference>
<dbReference type="SUPFAM" id="SSF53850">
    <property type="entry name" value="Periplasmic binding protein-like II"/>
    <property type="match status" value="1"/>
</dbReference>
<dbReference type="OrthoDB" id="7353682at2"/>
<sequence>MTAVASLPMYAAPLWARTAFWDEVRRGLDERGISDRPESLDEPRDLLAHWRLSELAFSQTCGLPFSTALHNEVALVGVPHYSAPGCEGPLYRSVLVVRDEDAARKLADLPGRRAAVNSFDSHSGFSQLVAALRPLTGGRNVVADPVVSGAHLASLALIRSGAADFAAIDCVTWALAARDDPGAIRGLRIVGRSPPSLGLPFVTSAHRRPEFIHALRETLAHVMRGPLLARIRDALMLAGFSVPPSGAYRNHADAAEVARGALEAPGCRKESIPAYRGA</sequence>
<dbReference type="RefSeq" id="WP_131004231.1">
    <property type="nucleotide sequence ID" value="NZ_JBHSZR010000009.1"/>
</dbReference>
<dbReference type="PANTHER" id="PTHR35841:SF1">
    <property type="entry name" value="PHOSPHONATES-BINDING PERIPLASMIC PROTEIN"/>
    <property type="match status" value="1"/>
</dbReference>
<dbReference type="Proteomes" id="UP000291613">
    <property type="component" value="Unassembled WGS sequence"/>
</dbReference>
<accession>A0A4Q9GBS3</accession>
<keyword evidence="2" id="KW-1185">Reference proteome</keyword>
<name>A0A4Q9GBS3_9HYPH</name>
<reference evidence="1 2" key="1">
    <citation type="submission" date="2019-02" db="EMBL/GenBank/DDBJ databases">
        <title>Hansschlegelia quercus sp. nov., a novel methylotrophic bacterium from buds of oak (Quercus robur L.).</title>
        <authorList>
            <person name="Agafonova N.V."/>
            <person name="Kaparullina E.N."/>
            <person name="Grouzdev D.S."/>
            <person name="Doronina N.V."/>
        </authorList>
    </citation>
    <scope>NUCLEOTIDE SEQUENCE [LARGE SCALE GENOMIC DNA]</scope>
    <source>
        <strain evidence="1 2">Dub</strain>
    </source>
</reference>
<protein>
    <submittedName>
        <fullName evidence="1">Phosphate ABC transporter substrate-binding protein</fullName>
    </submittedName>
</protein>
<organism evidence="1 2">
    <name type="scientific">Hansschlegelia quercus</name>
    <dbReference type="NCBI Taxonomy" id="2528245"/>
    <lineage>
        <taxon>Bacteria</taxon>
        <taxon>Pseudomonadati</taxon>
        <taxon>Pseudomonadota</taxon>
        <taxon>Alphaproteobacteria</taxon>
        <taxon>Hyphomicrobiales</taxon>
        <taxon>Methylopilaceae</taxon>
        <taxon>Hansschlegelia</taxon>
    </lineage>
</organism>
<dbReference type="AlphaFoldDB" id="A0A4Q9GBS3"/>
<evidence type="ECO:0000313" key="1">
    <source>
        <dbReference type="EMBL" id="TBN48747.1"/>
    </source>
</evidence>
<dbReference type="EMBL" id="SIUB01000007">
    <property type="protein sequence ID" value="TBN48747.1"/>
    <property type="molecule type" value="Genomic_DNA"/>
</dbReference>
<proteinExistence type="predicted"/>
<comment type="caution">
    <text evidence="1">The sequence shown here is derived from an EMBL/GenBank/DDBJ whole genome shotgun (WGS) entry which is preliminary data.</text>
</comment>
<dbReference type="Pfam" id="PF12974">
    <property type="entry name" value="Phosphonate-bd"/>
    <property type="match status" value="1"/>
</dbReference>
<evidence type="ECO:0000313" key="2">
    <source>
        <dbReference type="Proteomes" id="UP000291613"/>
    </source>
</evidence>
<gene>
    <name evidence="1" type="ORF">EYR15_14275</name>
</gene>